<feature type="domain" description="Rad21/Rec8-like protein C-terminal eukaryotic" evidence="8">
    <location>
        <begin position="277"/>
        <end position="326"/>
    </location>
</feature>
<dbReference type="GO" id="GO:0008278">
    <property type="term" value="C:cohesin complex"/>
    <property type="evidence" value="ECO:0007669"/>
    <property type="project" value="InterPro"/>
</dbReference>
<evidence type="ECO:0000259" key="8">
    <source>
        <dbReference type="Pfam" id="PF04824"/>
    </source>
</evidence>
<sequence length="331" mass="36786">MDRDTSPQELIPDSSNSQVEEDVPETCIPQEIPEIEVVRDADPNLSLAEKSSEHLSISREQSESVQHNPDPPTAFAPVESFGNGRVSDIAFGNESFQIAIYPTPQDEKEKPKTRKRKQFFDMHIVLDNESQIIGPGDVQENAGANARTSVPDFDMEIDNEQPNVDKEVLPDVGTEVEHIPPVVEAETEHLRPDDNPEIEYGRFEDGSADRDFTTEFMATPTPFKTSRFEHQTGNWIGMDESASFSNTPGLLDSAGAVAQYLENHSPATETSQDQIGSLSLNKILHGKTRKQCAQIFFEILVLAKSDYVNVHQEEAYGDISLTLTSRLKTPS</sequence>
<dbReference type="PANTHER" id="PTHR12585">
    <property type="entry name" value="SCC1 / RAD21 FAMILY MEMBER"/>
    <property type="match status" value="1"/>
</dbReference>
<dbReference type="Pfam" id="PF04824">
    <property type="entry name" value="Rad21_Rec8"/>
    <property type="match status" value="1"/>
</dbReference>
<dbReference type="FunFam" id="1.10.10.580:FF:000002">
    <property type="entry name" value="Sister chromatid cohesion 1 protein 4"/>
    <property type="match status" value="1"/>
</dbReference>
<dbReference type="GO" id="GO:0007059">
    <property type="term" value="P:chromosome segregation"/>
    <property type="evidence" value="ECO:0007669"/>
    <property type="project" value="UniProtKB-KW"/>
</dbReference>
<keyword evidence="10" id="KW-1185">Reference proteome</keyword>
<dbReference type="AlphaFoldDB" id="A0A4Y7KDA2"/>
<dbReference type="Gene3D" id="1.10.10.580">
    <property type="entry name" value="Structural maintenance of chromosome 1. Chain E"/>
    <property type="match status" value="1"/>
</dbReference>
<proteinExistence type="inferred from homology"/>
<organism evidence="9 10">
    <name type="scientific">Papaver somniferum</name>
    <name type="common">Opium poppy</name>
    <dbReference type="NCBI Taxonomy" id="3469"/>
    <lineage>
        <taxon>Eukaryota</taxon>
        <taxon>Viridiplantae</taxon>
        <taxon>Streptophyta</taxon>
        <taxon>Embryophyta</taxon>
        <taxon>Tracheophyta</taxon>
        <taxon>Spermatophyta</taxon>
        <taxon>Magnoliopsida</taxon>
        <taxon>Ranunculales</taxon>
        <taxon>Papaveraceae</taxon>
        <taxon>Papaveroideae</taxon>
        <taxon>Papaver</taxon>
    </lineage>
</organism>
<keyword evidence="4" id="KW-0159">Chromosome partition</keyword>
<dbReference type="GO" id="GO:0005634">
    <property type="term" value="C:nucleus"/>
    <property type="evidence" value="ECO:0007669"/>
    <property type="project" value="UniProtKB-SubCell"/>
</dbReference>
<evidence type="ECO:0000256" key="7">
    <source>
        <dbReference type="SAM" id="MobiDB-lite"/>
    </source>
</evidence>
<keyword evidence="3" id="KW-0132">Cell division</keyword>
<evidence type="ECO:0000256" key="1">
    <source>
        <dbReference type="ARBA" id="ARBA00004123"/>
    </source>
</evidence>
<dbReference type="STRING" id="3469.A0A4Y7KDA2"/>
<evidence type="ECO:0000256" key="3">
    <source>
        <dbReference type="ARBA" id="ARBA00022776"/>
    </source>
</evidence>
<evidence type="ECO:0000256" key="5">
    <source>
        <dbReference type="ARBA" id="ARBA00023242"/>
    </source>
</evidence>
<evidence type="ECO:0000313" key="10">
    <source>
        <dbReference type="Proteomes" id="UP000316621"/>
    </source>
</evidence>
<dbReference type="InterPro" id="IPR023093">
    <property type="entry name" value="ScpA-like_C"/>
</dbReference>
<dbReference type="GO" id="GO:0007062">
    <property type="term" value="P:sister chromatid cohesion"/>
    <property type="evidence" value="ECO:0007669"/>
    <property type="project" value="InterPro"/>
</dbReference>
<dbReference type="GO" id="GO:1990414">
    <property type="term" value="P:replication-born double-strand break repair via sister chromatid exchange"/>
    <property type="evidence" value="ECO:0007669"/>
    <property type="project" value="TreeGrafter"/>
</dbReference>
<dbReference type="SUPFAM" id="SSF46785">
    <property type="entry name" value="Winged helix' DNA-binding domain"/>
    <property type="match status" value="1"/>
</dbReference>
<comment type="similarity">
    <text evidence="2">Belongs to the rad21 family.</text>
</comment>
<dbReference type="EMBL" id="CM010721">
    <property type="protein sequence ID" value="RZC69939.1"/>
    <property type="molecule type" value="Genomic_DNA"/>
</dbReference>
<reference evidence="9 10" key="1">
    <citation type="journal article" date="2018" name="Science">
        <title>The opium poppy genome and morphinan production.</title>
        <authorList>
            <person name="Guo L."/>
            <person name="Winzer T."/>
            <person name="Yang X."/>
            <person name="Li Y."/>
            <person name="Ning Z."/>
            <person name="He Z."/>
            <person name="Teodor R."/>
            <person name="Lu Y."/>
            <person name="Bowser T.A."/>
            <person name="Graham I.A."/>
            <person name="Ye K."/>
        </authorList>
    </citation>
    <scope>NUCLEOTIDE SEQUENCE [LARGE SCALE GENOMIC DNA]</scope>
    <source>
        <strain evidence="10">cv. HN1</strain>
        <tissue evidence="9">Leaves</tissue>
    </source>
</reference>
<feature type="compositionally biased region" description="Basic and acidic residues" evidence="7">
    <location>
        <begin position="50"/>
        <end position="62"/>
    </location>
</feature>
<dbReference type="Gramene" id="RZC69939">
    <property type="protein sequence ID" value="RZC69939"/>
    <property type="gene ID" value="C5167_033084"/>
</dbReference>
<comment type="subunit">
    <text evidence="6">Component of the cohesin complex.</text>
</comment>
<protein>
    <recommendedName>
        <fullName evidence="8">Rad21/Rec8-like protein C-terminal eukaryotic domain-containing protein</fullName>
    </recommendedName>
</protein>
<evidence type="ECO:0000256" key="4">
    <source>
        <dbReference type="ARBA" id="ARBA00022829"/>
    </source>
</evidence>
<comment type="subcellular location">
    <subcellularLocation>
        <location evidence="1">Nucleus</location>
    </subcellularLocation>
</comment>
<evidence type="ECO:0000256" key="2">
    <source>
        <dbReference type="ARBA" id="ARBA00009870"/>
    </source>
</evidence>
<keyword evidence="3" id="KW-0498">Mitosis</keyword>
<keyword evidence="5" id="KW-0539">Nucleus</keyword>
<dbReference type="InterPro" id="IPR039781">
    <property type="entry name" value="Rad21/Rec8-like"/>
</dbReference>
<keyword evidence="3" id="KW-0131">Cell cycle</keyword>
<evidence type="ECO:0000313" key="9">
    <source>
        <dbReference type="EMBL" id="RZC69939.1"/>
    </source>
</evidence>
<dbReference type="InterPro" id="IPR006909">
    <property type="entry name" value="Rad21/Rec8_C_eu"/>
</dbReference>
<dbReference type="PANTHER" id="PTHR12585:SF55">
    <property type="entry name" value="SISTER CHROMATID COHESION 1 PROTEIN 3"/>
    <property type="match status" value="1"/>
</dbReference>
<dbReference type="Proteomes" id="UP000316621">
    <property type="component" value="Chromosome 7"/>
</dbReference>
<gene>
    <name evidence="9" type="ORF">C5167_033084</name>
</gene>
<name>A0A4Y7KDA2_PAPSO</name>
<feature type="region of interest" description="Disordered" evidence="7">
    <location>
        <begin position="1"/>
        <end position="86"/>
    </location>
</feature>
<dbReference type="InterPro" id="IPR036390">
    <property type="entry name" value="WH_DNA-bd_sf"/>
</dbReference>
<dbReference type="GO" id="GO:0003682">
    <property type="term" value="F:chromatin binding"/>
    <property type="evidence" value="ECO:0007669"/>
    <property type="project" value="TreeGrafter"/>
</dbReference>
<accession>A0A4Y7KDA2</accession>
<evidence type="ECO:0000256" key="6">
    <source>
        <dbReference type="ARBA" id="ARBA00064543"/>
    </source>
</evidence>